<evidence type="ECO:0000259" key="6">
    <source>
        <dbReference type="Pfam" id="PF01935"/>
    </source>
</evidence>
<dbReference type="GeneID" id="12448401"/>
<protein>
    <submittedName>
        <fullName evidence="7">DUF87 domain protein</fullName>
    </submittedName>
</protein>
<evidence type="ECO:0000313" key="7">
    <source>
        <dbReference type="EMBL" id="CCC41324.1"/>
    </source>
</evidence>
<dbReference type="OrthoDB" id="107033at2157"/>
<evidence type="ECO:0000256" key="5">
    <source>
        <dbReference type="SAM" id="MobiDB-lite"/>
    </source>
</evidence>
<proteinExistence type="inferred from homology"/>
<evidence type="ECO:0000256" key="3">
    <source>
        <dbReference type="ARBA" id="ARBA00048954"/>
    </source>
</evidence>
<dbReference type="AlphaFoldDB" id="G0LMK4"/>
<reference evidence="7 8" key="1">
    <citation type="journal article" date="2011" name="PLoS ONE">
        <title>Haloquadratum walsbyi: limited diversity in a global pond.</title>
        <authorList>
            <person name="Dyall-Smith M."/>
            <person name="Pfeiffer F."/>
            <person name="Klee K."/>
            <person name="Palm P."/>
            <person name="Gross K."/>
            <person name="Schuster S.C."/>
            <person name="Rampp M."/>
            <person name="Oesterhelt D."/>
        </authorList>
    </citation>
    <scope>NUCLEOTIDE SEQUENCE [LARGE SCALE GENOMIC DNA]</scope>
    <source>
        <strain evidence="8">DSM 16854 / JCM 12705 / C23</strain>
    </source>
</reference>
<feature type="region of interest" description="Disordered" evidence="5">
    <location>
        <begin position="1"/>
        <end position="26"/>
    </location>
</feature>
<dbReference type="EMBL" id="FR746099">
    <property type="protein sequence ID" value="CCC41324.1"/>
    <property type="molecule type" value="Genomic_DNA"/>
</dbReference>
<dbReference type="Proteomes" id="UP000007954">
    <property type="component" value="Chromosome"/>
</dbReference>
<gene>
    <name evidence="7" type="ordered locus">Hqrw_3572</name>
</gene>
<organism evidence="7 8">
    <name type="scientific">Haloquadratum walsbyi (strain DSM 16854 / JCM 12705 / C23)</name>
    <dbReference type="NCBI Taxonomy" id="768065"/>
    <lineage>
        <taxon>Archaea</taxon>
        <taxon>Methanobacteriati</taxon>
        <taxon>Methanobacteriota</taxon>
        <taxon>Stenosarchaea group</taxon>
        <taxon>Halobacteria</taxon>
        <taxon>Halobacteriales</taxon>
        <taxon>Haloferacaceae</taxon>
        <taxon>Haloquadratum</taxon>
    </lineage>
</organism>
<name>G0LMK4_HALWC</name>
<evidence type="ECO:0000256" key="2">
    <source>
        <dbReference type="ARBA" id="ARBA00034617"/>
    </source>
</evidence>
<dbReference type="GO" id="GO:0043138">
    <property type="term" value="F:3'-5' DNA helicase activity"/>
    <property type="evidence" value="ECO:0007669"/>
    <property type="project" value="UniProtKB-EC"/>
</dbReference>
<dbReference type="InterPro" id="IPR008571">
    <property type="entry name" value="HerA-like"/>
</dbReference>
<dbReference type="HOGENOM" id="CLU_058575_0_0_2"/>
<feature type="compositionally biased region" description="Acidic residues" evidence="5">
    <location>
        <begin position="11"/>
        <end position="20"/>
    </location>
</feature>
<dbReference type="Pfam" id="PF01935">
    <property type="entry name" value="DUF87"/>
    <property type="match status" value="1"/>
</dbReference>
<dbReference type="RefSeq" id="WP_014556725.1">
    <property type="nucleotide sequence ID" value="NC_017459.1"/>
</dbReference>
<dbReference type="PANTHER" id="PTHR42957:SF1">
    <property type="entry name" value="HELICASE MJ1565-RELATED"/>
    <property type="match status" value="1"/>
</dbReference>
<dbReference type="InterPro" id="IPR002789">
    <property type="entry name" value="HerA_central"/>
</dbReference>
<dbReference type="GO" id="GO:0043139">
    <property type="term" value="F:5'-3' DNA helicase activity"/>
    <property type="evidence" value="ECO:0007669"/>
    <property type="project" value="UniProtKB-EC"/>
</dbReference>
<dbReference type="SUPFAM" id="SSF52540">
    <property type="entry name" value="P-loop containing nucleoside triphosphate hydrolases"/>
    <property type="match status" value="1"/>
</dbReference>
<dbReference type="PANTHER" id="PTHR42957">
    <property type="entry name" value="HELICASE MJ1565-RELATED"/>
    <property type="match status" value="1"/>
</dbReference>
<evidence type="ECO:0000256" key="1">
    <source>
        <dbReference type="ARBA" id="ARBA00007816"/>
    </source>
</evidence>
<evidence type="ECO:0000313" key="8">
    <source>
        <dbReference type="Proteomes" id="UP000007954"/>
    </source>
</evidence>
<accession>G0LMK4</accession>
<feature type="domain" description="Helicase HerA central" evidence="6">
    <location>
        <begin position="50"/>
        <end position="94"/>
    </location>
</feature>
<comment type="catalytic activity">
    <reaction evidence="4">
        <text>ATP + H2O = ADP + phosphate + H(+)</text>
        <dbReference type="Rhea" id="RHEA:13065"/>
        <dbReference type="ChEBI" id="CHEBI:15377"/>
        <dbReference type="ChEBI" id="CHEBI:15378"/>
        <dbReference type="ChEBI" id="CHEBI:30616"/>
        <dbReference type="ChEBI" id="CHEBI:43474"/>
        <dbReference type="ChEBI" id="CHEBI:456216"/>
        <dbReference type="EC" id="5.6.2.4"/>
    </reaction>
</comment>
<comment type="catalytic activity">
    <reaction evidence="2">
        <text>Couples ATP hydrolysis with the unwinding of duplex DNA by translocating in the 3'-5' direction.</text>
        <dbReference type="EC" id="5.6.2.4"/>
    </reaction>
</comment>
<evidence type="ECO:0000256" key="4">
    <source>
        <dbReference type="ARBA" id="ARBA00048988"/>
    </source>
</evidence>
<comment type="similarity">
    <text evidence="1">Belongs to the HerA family.</text>
</comment>
<sequence>MSKYFSVIGQEDTDDTDDTEATGPIGHLGTYRARDGSMGAHVGIDFDRPHATLIVGKRGYGKSYTLGVLIEEAARTHGITPVVIDPMGVFDTVTSDSDGDPVPAQIERTPKIRTGAVSPAHWPALLGSDPNSPPGTLIWDAAAAMETLSAMIDYITDSMVADHVQRAALNRLQRAMTWDVFDPAGVDAETLSGDAATIFDCHNLADAAMNAFVAGVAGELYTARLSEQIDTLPWLFIDEAHVYFNGVAADILQTLLTRGRAPGVSIVIATQRPSALPAVATSQSDIRIVHRLTAGSDVRALAASDPVYLDADLASIMPNRPGEVLVIDDTAETVHHIRIRKRDTPHGGASPRISD</sequence>
<comment type="catalytic activity">
    <reaction evidence="3">
        <text>ATP + H2O = ADP + phosphate + H(+)</text>
        <dbReference type="Rhea" id="RHEA:13065"/>
        <dbReference type="ChEBI" id="CHEBI:15377"/>
        <dbReference type="ChEBI" id="CHEBI:15378"/>
        <dbReference type="ChEBI" id="CHEBI:30616"/>
        <dbReference type="ChEBI" id="CHEBI:43474"/>
        <dbReference type="ChEBI" id="CHEBI:456216"/>
        <dbReference type="EC" id="5.6.2.3"/>
    </reaction>
</comment>
<dbReference type="KEGG" id="hwc:Hqrw_3572"/>
<dbReference type="InterPro" id="IPR027417">
    <property type="entry name" value="P-loop_NTPase"/>
</dbReference>
<dbReference type="Gene3D" id="3.40.50.300">
    <property type="entry name" value="P-loop containing nucleotide triphosphate hydrolases"/>
    <property type="match status" value="2"/>
</dbReference>